<evidence type="ECO:0000313" key="1">
    <source>
        <dbReference type="EMBL" id="BAR58411.1"/>
    </source>
</evidence>
<gene>
    <name evidence="1" type="ORF">NK6_5252</name>
</gene>
<dbReference type="Gene3D" id="1.10.10.1320">
    <property type="entry name" value="Anti-sigma factor, zinc-finger domain"/>
    <property type="match status" value="1"/>
</dbReference>
<proteinExistence type="predicted"/>
<dbReference type="Proteomes" id="UP000063308">
    <property type="component" value="Chromosome"/>
</dbReference>
<evidence type="ECO:0008006" key="3">
    <source>
        <dbReference type="Google" id="ProtNLM"/>
    </source>
</evidence>
<sequence length="250" mass="27789">MPLSDDNDLHLIHAYLDGELDVMAALAVERKIAADPDLRNLADEIATLKKVLAEKCPPEPLPPQLRSRIEAAFALETTRRMPNWAKIAASILVVAALSSTLTGIALRRIAPQEIVVAELFDAHLRSLMAAQPTDVASSDQHTVKPWFNGRITQSPRVVDLAAQGFELVGGRVDVVGRTPLSTLVYRRREHVISLTEITGRDQLDVPFDWRAENGFNMIRWSNRERSYVAISDLNVNELETFAKVFRGSTS</sequence>
<accession>A0A0E4BRL6</accession>
<protein>
    <recommendedName>
        <fullName evidence="3">Anti-sigma factor</fullName>
    </recommendedName>
</protein>
<dbReference type="EMBL" id="AP014685">
    <property type="protein sequence ID" value="BAR58411.1"/>
    <property type="molecule type" value="Genomic_DNA"/>
</dbReference>
<dbReference type="RefSeq" id="WP_082755911.1">
    <property type="nucleotide sequence ID" value="NZ_JAFCKD010000186.1"/>
</dbReference>
<reference evidence="1 2" key="1">
    <citation type="submission" date="2014-11" db="EMBL/GenBank/DDBJ databases">
        <title>Symbiosis island explosion on the genome of extra-slow-growing strains of soybean bradyrhizobia with massive insertion sequences.</title>
        <authorList>
            <person name="Iida T."/>
            <person name="Minamisawa K."/>
        </authorList>
    </citation>
    <scope>NUCLEOTIDE SEQUENCE [LARGE SCALE GENOMIC DNA]</scope>
    <source>
        <strain evidence="1 2">NK6</strain>
    </source>
</reference>
<dbReference type="InterPro" id="IPR041916">
    <property type="entry name" value="Anti_sigma_zinc_sf"/>
</dbReference>
<evidence type="ECO:0000313" key="2">
    <source>
        <dbReference type="Proteomes" id="UP000063308"/>
    </source>
</evidence>
<dbReference type="AlphaFoldDB" id="A0A0E4BRL6"/>
<organism evidence="1 2">
    <name type="scientific">Bradyrhizobium diazoefficiens</name>
    <dbReference type="NCBI Taxonomy" id="1355477"/>
    <lineage>
        <taxon>Bacteria</taxon>
        <taxon>Pseudomonadati</taxon>
        <taxon>Pseudomonadota</taxon>
        <taxon>Alphaproteobacteria</taxon>
        <taxon>Hyphomicrobiales</taxon>
        <taxon>Nitrobacteraceae</taxon>
        <taxon>Bradyrhizobium</taxon>
    </lineage>
</organism>
<name>A0A0E4BRL6_9BRAD</name>